<dbReference type="SUPFAM" id="SSF53850">
    <property type="entry name" value="Periplasmic binding protein-like II"/>
    <property type="match status" value="1"/>
</dbReference>
<dbReference type="Proteomes" id="UP000747542">
    <property type="component" value="Unassembled WGS sequence"/>
</dbReference>
<dbReference type="AlphaFoldDB" id="A0A8J5TQ59"/>
<evidence type="ECO:0000256" key="7">
    <source>
        <dbReference type="ARBA" id="ARBA00023180"/>
    </source>
</evidence>
<evidence type="ECO:0000256" key="6">
    <source>
        <dbReference type="ARBA" id="ARBA00023170"/>
    </source>
</evidence>
<evidence type="ECO:0000256" key="2">
    <source>
        <dbReference type="ARBA" id="ARBA00022475"/>
    </source>
</evidence>
<dbReference type="GO" id="GO:0005886">
    <property type="term" value="C:plasma membrane"/>
    <property type="evidence" value="ECO:0007669"/>
    <property type="project" value="UniProtKB-SubCell"/>
</dbReference>
<evidence type="ECO:0000256" key="8">
    <source>
        <dbReference type="SAM" id="Phobius"/>
    </source>
</evidence>
<comment type="subcellular location">
    <subcellularLocation>
        <location evidence="1">Cell membrane</location>
        <topology evidence="1">Multi-pass membrane protein</topology>
    </subcellularLocation>
</comment>
<protein>
    <submittedName>
        <fullName evidence="9">Glutamate receptor 4-like 5</fullName>
    </submittedName>
</protein>
<evidence type="ECO:0000313" key="10">
    <source>
        <dbReference type="Proteomes" id="UP000747542"/>
    </source>
</evidence>
<sequence length="167" mass="17807">MVLITNQMKGISDTLAGVVAGAASTSSLVPVLNLDFSMDGVCDTYKISQGFLGPTSLSLAFPKGSPLKARVNTVILRLKEFGILEHLALQEVSNATECLKPVSSTLGTGVLRPLEIGDFQGIFSIYIGGMLVALLTFLAELVINTVKEKYRSSLKESQTVDNLNICP</sequence>
<dbReference type="PANTHER" id="PTHR42643">
    <property type="entry name" value="IONOTROPIC RECEPTOR 20A-RELATED"/>
    <property type="match status" value="1"/>
</dbReference>
<proteinExistence type="predicted"/>
<evidence type="ECO:0000256" key="1">
    <source>
        <dbReference type="ARBA" id="ARBA00004651"/>
    </source>
</evidence>
<organism evidence="9 10">
    <name type="scientific">Homarus americanus</name>
    <name type="common">American lobster</name>
    <dbReference type="NCBI Taxonomy" id="6706"/>
    <lineage>
        <taxon>Eukaryota</taxon>
        <taxon>Metazoa</taxon>
        <taxon>Ecdysozoa</taxon>
        <taxon>Arthropoda</taxon>
        <taxon>Crustacea</taxon>
        <taxon>Multicrustacea</taxon>
        <taxon>Malacostraca</taxon>
        <taxon>Eumalacostraca</taxon>
        <taxon>Eucarida</taxon>
        <taxon>Decapoda</taxon>
        <taxon>Pleocyemata</taxon>
        <taxon>Astacidea</taxon>
        <taxon>Nephropoidea</taxon>
        <taxon>Nephropidae</taxon>
        <taxon>Homarus</taxon>
    </lineage>
</organism>
<comment type="caution">
    <text evidence="9">The sequence shown here is derived from an EMBL/GenBank/DDBJ whole genome shotgun (WGS) entry which is preliminary data.</text>
</comment>
<gene>
    <name evidence="9" type="primary">Gria4-L5</name>
    <name evidence="9" type="ORF">Hamer_G015384</name>
</gene>
<keyword evidence="2" id="KW-1003">Cell membrane</keyword>
<keyword evidence="6 9" id="KW-0675">Receptor</keyword>
<keyword evidence="4 8" id="KW-1133">Transmembrane helix</keyword>
<dbReference type="InterPro" id="IPR052192">
    <property type="entry name" value="Insect_Ionotropic_Sensory_Rcpt"/>
</dbReference>
<reference evidence="9" key="1">
    <citation type="journal article" date="2021" name="Sci. Adv.">
        <title>The American lobster genome reveals insights on longevity, neural, and immune adaptations.</title>
        <authorList>
            <person name="Polinski J.M."/>
            <person name="Zimin A.V."/>
            <person name="Clark K.F."/>
            <person name="Kohn A.B."/>
            <person name="Sadowski N."/>
            <person name="Timp W."/>
            <person name="Ptitsyn A."/>
            <person name="Khanna P."/>
            <person name="Romanova D.Y."/>
            <person name="Williams P."/>
            <person name="Greenwood S.J."/>
            <person name="Moroz L.L."/>
            <person name="Walt D.R."/>
            <person name="Bodnar A.G."/>
        </authorList>
    </citation>
    <scope>NUCLEOTIDE SEQUENCE</scope>
    <source>
        <strain evidence="9">GMGI-L3</strain>
    </source>
</reference>
<accession>A0A8J5TQ59</accession>
<name>A0A8J5TQ59_HOMAM</name>
<evidence type="ECO:0000256" key="3">
    <source>
        <dbReference type="ARBA" id="ARBA00022692"/>
    </source>
</evidence>
<keyword evidence="10" id="KW-1185">Reference proteome</keyword>
<keyword evidence="7" id="KW-0325">Glycoprotein</keyword>
<keyword evidence="3 8" id="KW-0812">Transmembrane</keyword>
<dbReference type="PANTHER" id="PTHR42643:SF24">
    <property type="entry name" value="IONOTROPIC RECEPTOR 60A"/>
    <property type="match status" value="1"/>
</dbReference>
<evidence type="ECO:0000256" key="4">
    <source>
        <dbReference type="ARBA" id="ARBA00022989"/>
    </source>
</evidence>
<keyword evidence="5 8" id="KW-0472">Membrane</keyword>
<dbReference type="EMBL" id="JAHLQT010003055">
    <property type="protein sequence ID" value="KAG7176583.1"/>
    <property type="molecule type" value="Genomic_DNA"/>
</dbReference>
<feature type="transmembrane region" description="Helical" evidence="8">
    <location>
        <begin position="123"/>
        <end position="143"/>
    </location>
</feature>
<evidence type="ECO:0000256" key="5">
    <source>
        <dbReference type="ARBA" id="ARBA00023136"/>
    </source>
</evidence>
<evidence type="ECO:0000313" key="9">
    <source>
        <dbReference type="EMBL" id="KAG7176583.1"/>
    </source>
</evidence>